<dbReference type="InterPro" id="IPR051257">
    <property type="entry name" value="Diverse_CBS-Domain"/>
</dbReference>
<dbReference type="InterPro" id="IPR046342">
    <property type="entry name" value="CBS_dom_sf"/>
</dbReference>
<name>A0A2U1S6M3_9EURY</name>
<evidence type="ECO:0000313" key="5">
    <source>
        <dbReference type="EMBL" id="PWB85777.1"/>
    </source>
</evidence>
<accession>A0A2U1S6M3</accession>
<dbReference type="SUPFAM" id="SSF54631">
    <property type="entry name" value="CBS-domain pair"/>
    <property type="match status" value="2"/>
</dbReference>
<dbReference type="OrthoDB" id="43333at2157"/>
<evidence type="ECO:0000313" key="6">
    <source>
        <dbReference type="Proteomes" id="UP000245577"/>
    </source>
</evidence>
<dbReference type="SMART" id="SM00116">
    <property type="entry name" value="CBS"/>
    <property type="match status" value="4"/>
</dbReference>
<reference evidence="5 6" key="1">
    <citation type="submission" date="2017-03" db="EMBL/GenBank/DDBJ databases">
        <title>Genome sequence of Methanobrevibacter wosei.</title>
        <authorList>
            <person name="Poehlein A."/>
            <person name="Seedorf H."/>
            <person name="Daniel R."/>
        </authorList>
    </citation>
    <scope>NUCLEOTIDE SEQUENCE [LARGE SCALE GENOMIC DNA]</scope>
    <source>
        <strain evidence="5 6">DSM 11979</strain>
    </source>
</reference>
<feature type="domain" description="CBS" evidence="4">
    <location>
        <begin position="261"/>
        <end position="313"/>
    </location>
</feature>
<feature type="domain" description="CBS" evidence="4">
    <location>
        <begin position="115"/>
        <end position="171"/>
    </location>
</feature>
<feature type="region of interest" description="Disordered" evidence="3">
    <location>
        <begin position="1"/>
        <end position="25"/>
    </location>
</feature>
<dbReference type="InterPro" id="IPR000644">
    <property type="entry name" value="CBS_dom"/>
</dbReference>
<gene>
    <name evidence="5" type="primary">hrp1_2</name>
    <name evidence="5" type="ORF">MBBWO_06230</name>
</gene>
<dbReference type="PROSITE" id="PS51371">
    <property type="entry name" value="CBS"/>
    <property type="match status" value="4"/>
</dbReference>
<comment type="caution">
    <text evidence="5">The sequence shown here is derived from an EMBL/GenBank/DDBJ whole genome shotgun (WGS) entry which is preliminary data.</text>
</comment>
<sequence>MKDKSAINYKKSRNRGSVEQETKVPDRDGSIMAIATKDVISIPPSKSIKETAEVMMKHEFRRLPVTDPGSGKLLGFVTVMDILDFLGGGNKFNIIVNKYEDNFLAAINEPIRQIMSRDLIVLSNKDSIEKTIDVMLENQIGAVPIVDSDEQLVGIVTERDIALSLAGVLTEERVQDYMSTKVFTTTPGTPVESASKIMVRNRLRRIPIIGGEADISKAAKKLLGIITSTDIIRFLNAKDLFENLNSNLASDVLNTKLSDIMVEKLITVPPTERLGDLCQIFLDNNIGGVPVVKNDEVVGIITERDILRAIKRF</sequence>
<keyword evidence="1 2" id="KW-0129">CBS domain</keyword>
<dbReference type="RefSeq" id="WP_116669428.1">
    <property type="nucleotide sequence ID" value="NZ_CALIUN010000005.1"/>
</dbReference>
<evidence type="ECO:0000259" key="4">
    <source>
        <dbReference type="PROSITE" id="PS51371"/>
    </source>
</evidence>
<dbReference type="AlphaFoldDB" id="A0A2U1S6M3"/>
<dbReference type="PANTHER" id="PTHR43080">
    <property type="entry name" value="CBS DOMAIN-CONTAINING PROTEIN CBSX3, MITOCHONDRIAL"/>
    <property type="match status" value="1"/>
</dbReference>
<dbReference type="Gene3D" id="3.10.580.10">
    <property type="entry name" value="CBS-domain"/>
    <property type="match status" value="2"/>
</dbReference>
<evidence type="ECO:0000256" key="1">
    <source>
        <dbReference type="ARBA" id="ARBA00023122"/>
    </source>
</evidence>
<feature type="compositionally biased region" description="Basic and acidic residues" evidence="3">
    <location>
        <begin position="16"/>
        <end position="25"/>
    </location>
</feature>
<dbReference type="EMBL" id="MZGU01000004">
    <property type="protein sequence ID" value="PWB85777.1"/>
    <property type="molecule type" value="Genomic_DNA"/>
</dbReference>
<feature type="domain" description="CBS" evidence="4">
    <location>
        <begin position="35"/>
        <end position="92"/>
    </location>
</feature>
<organism evidence="5 6">
    <name type="scientific">Methanobrevibacter woesei</name>
    <dbReference type="NCBI Taxonomy" id="190976"/>
    <lineage>
        <taxon>Archaea</taxon>
        <taxon>Methanobacteriati</taxon>
        <taxon>Methanobacteriota</taxon>
        <taxon>Methanomada group</taxon>
        <taxon>Methanobacteria</taxon>
        <taxon>Methanobacteriales</taxon>
        <taxon>Methanobacteriaceae</taxon>
        <taxon>Methanobrevibacter</taxon>
    </lineage>
</organism>
<evidence type="ECO:0000256" key="3">
    <source>
        <dbReference type="SAM" id="MobiDB-lite"/>
    </source>
</evidence>
<dbReference type="CDD" id="cd17779">
    <property type="entry name" value="CBS_archAMPK_gamma-repeat1"/>
    <property type="match status" value="1"/>
</dbReference>
<dbReference type="Proteomes" id="UP000245577">
    <property type="component" value="Unassembled WGS sequence"/>
</dbReference>
<dbReference type="Pfam" id="PF00571">
    <property type="entry name" value="CBS"/>
    <property type="match status" value="4"/>
</dbReference>
<evidence type="ECO:0000256" key="2">
    <source>
        <dbReference type="PROSITE-ProRule" id="PRU00703"/>
    </source>
</evidence>
<keyword evidence="6" id="KW-1185">Reference proteome</keyword>
<protein>
    <submittedName>
        <fullName evidence="5">Hypoxic response protein 1</fullName>
    </submittedName>
</protein>
<feature type="domain" description="CBS" evidence="4">
    <location>
        <begin position="178"/>
        <end position="242"/>
    </location>
</feature>
<dbReference type="PANTHER" id="PTHR43080:SF2">
    <property type="entry name" value="CBS DOMAIN-CONTAINING PROTEIN"/>
    <property type="match status" value="1"/>
</dbReference>
<proteinExistence type="predicted"/>